<evidence type="ECO:0000313" key="1">
    <source>
        <dbReference type="EMBL" id="KAK6514217.1"/>
    </source>
</evidence>
<proteinExistence type="predicted"/>
<dbReference type="EMBL" id="JAVHJM010000005">
    <property type="protein sequence ID" value="KAK6514217.1"/>
    <property type="molecule type" value="Genomic_DNA"/>
</dbReference>
<dbReference type="InterPro" id="IPR012535">
    <property type="entry name" value="Cell_div_Cdc14"/>
</dbReference>
<dbReference type="PANTHER" id="PTHR34065:SF1">
    <property type="entry name" value="CELL DIVISION CONTROL PROTEIN 14"/>
    <property type="match status" value="1"/>
</dbReference>
<dbReference type="Pfam" id="PF08045">
    <property type="entry name" value="CDC14"/>
    <property type="match status" value="1"/>
</dbReference>
<comment type="caution">
    <text evidence="1">The sequence shown here is derived from an EMBL/GenBank/DDBJ whole genome shotgun (WGS) entry which is preliminary data.</text>
</comment>
<dbReference type="PANTHER" id="PTHR34065">
    <property type="entry name" value="CELL DIVISION CONTROL PROTEIN 14"/>
    <property type="match status" value="1"/>
</dbReference>
<dbReference type="InterPro" id="IPR016024">
    <property type="entry name" value="ARM-type_fold"/>
</dbReference>
<gene>
    <name evidence="1" type="ORF">TWF506_008620</name>
</gene>
<reference evidence="1 2" key="1">
    <citation type="submission" date="2019-10" db="EMBL/GenBank/DDBJ databases">
        <authorList>
            <person name="Palmer J.M."/>
        </authorList>
    </citation>
    <scope>NUCLEOTIDE SEQUENCE [LARGE SCALE GENOMIC DNA]</scope>
    <source>
        <strain evidence="1 2">TWF506</strain>
    </source>
</reference>
<organism evidence="1 2">
    <name type="scientific">Arthrobotrys conoides</name>
    <dbReference type="NCBI Taxonomy" id="74498"/>
    <lineage>
        <taxon>Eukaryota</taxon>
        <taxon>Fungi</taxon>
        <taxon>Dikarya</taxon>
        <taxon>Ascomycota</taxon>
        <taxon>Pezizomycotina</taxon>
        <taxon>Orbiliomycetes</taxon>
        <taxon>Orbiliales</taxon>
        <taxon>Orbiliaceae</taxon>
        <taxon>Arthrobotrys</taxon>
    </lineage>
</organism>
<protein>
    <submittedName>
        <fullName evidence="1">Uncharacterized protein</fullName>
    </submittedName>
</protein>
<dbReference type="Proteomes" id="UP001307849">
    <property type="component" value="Unassembled WGS sequence"/>
</dbReference>
<evidence type="ECO:0000313" key="2">
    <source>
        <dbReference type="Proteomes" id="UP001307849"/>
    </source>
</evidence>
<name>A0AAN8RU73_9PEZI</name>
<dbReference type="AlphaFoldDB" id="A0AAN8RU73"/>
<dbReference type="SUPFAM" id="SSF48371">
    <property type="entry name" value="ARM repeat"/>
    <property type="match status" value="1"/>
</dbReference>
<accession>A0AAN8RU73</accession>
<sequence length="347" mass="39219">MGVGFLTGQQQHIMTFESNPAIINIRSHCNALQTQQLCITGLWTVDSKPITMDLPPASPEEVLSQAFDRLSHSHSPTSIQIGLKAIDEYLALVCSTPVPICSPVAAKKSTTPTNTTAASDRDPAQEKISYPTSPWIKEFKKLQDGFQYNIALRVIVCMDKILSEKKNSEQDALLTLCLQCLQGTMLLHPESRNLFARETHMTTFIELLTRRQPPELRVLTIDTLVSALLECPANTRTFEALNGLHTISLLFKNRQTPENVRLRVTEFLYFYLLPEIEDSQDHHHHHQSKYQMRESGYSSAQVVVIGNERVMGPKTRSIQQKEEMLGKYLKGIGGIVQDIRRVYMERG</sequence>
<keyword evidence="2" id="KW-1185">Reference proteome</keyword>